<evidence type="ECO:0000313" key="3">
    <source>
        <dbReference type="Proteomes" id="UP000076532"/>
    </source>
</evidence>
<gene>
    <name evidence="2" type="ORF">FIBSPDRAFT_893768</name>
</gene>
<keyword evidence="3" id="KW-1185">Reference proteome</keyword>
<dbReference type="EMBL" id="KV417576">
    <property type="protein sequence ID" value="KZP18039.1"/>
    <property type="molecule type" value="Genomic_DNA"/>
</dbReference>
<evidence type="ECO:0000313" key="2">
    <source>
        <dbReference type="EMBL" id="KZP18039.1"/>
    </source>
</evidence>
<evidence type="ECO:0000256" key="1">
    <source>
        <dbReference type="SAM" id="MobiDB-lite"/>
    </source>
</evidence>
<proteinExistence type="predicted"/>
<feature type="region of interest" description="Disordered" evidence="1">
    <location>
        <begin position="366"/>
        <end position="385"/>
    </location>
</feature>
<feature type="region of interest" description="Disordered" evidence="1">
    <location>
        <begin position="410"/>
        <end position="446"/>
    </location>
</feature>
<organism evidence="2 3">
    <name type="scientific">Athelia psychrophila</name>
    <dbReference type="NCBI Taxonomy" id="1759441"/>
    <lineage>
        <taxon>Eukaryota</taxon>
        <taxon>Fungi</taxon>
        <taxon>Dikarya</taxon>
        <taxon>Basidiomycota</taxon>
        <taxon>Agaricomycotina</taxon>
        <taxon>Agaricomycetes</taxon>
        <taxon>Agaricomycetidae</taxon>
        <taxon>Atheliales</taxon>
        <taxon>Atheliaceae</taxon>
        <taxon>Athelia</taxon>
    </lineage>
</organism>
<reference evidence="2 3" key="1">
    <citation type="journal article" date="2016" name="Mol. Biol. Evol.">
        <title>Comparative Genomics of Early-Diverging Mushroom-Forming Fungi Provides Insights into the Origins of Lignocellulose Decay Capabilities.</title>
        <authorList>
            <person name="Nagy L.G."/>
            <person name="Riley R."/>
            <person name="Tritt A."/>
            <person name="Adam C."/>
            <person name="Daum C."/>
            <person name="Floudas D."/>
            <person name="Sun H."/>
            <person name="Yadav J.S."/>
            <person name="Pangilinan J."/>
            <person name="Larsson K.H."/>
            <person name="Matsuura K."/>
            <person name="Barry K."/>
            <person name="Labutti K."/>
            <person name="Kuo R."/>
            <person name="Ohm R.A."/>
            <person name="Bhattacharya S.S."/>
            <person name="Shirouzu T."/>
            <person name="Yoshinaga Y."/>
            <person name="Martin F.M."/>
            <person name="Grigoriev I.V."/>
            <person name="Hibbett D.S."/>
        </authorList>
    </citation>
    <scope>NUCLEOTIDE SEQUENCE [LARGE SCALE GENOMIC DNA]</scope>
    <source>
        <strain evidence="2 3">CBS 109695</strain>
    </source>
</reference>
<protein>
    <submittedName>
        <fullName evidence="2">Uncharacterized protein</fullName>
    </submittedName>
</protein>
<dbReference type="OrthoDB" id="3040495at2759"/>
<name>A0A166GPI1_9AGAM</name>
<dbReference type="Proteomes" id="UP000076532">
    <property type="component" value="Unassembled WGS sequence"/>
</dbReference>
<sequence length="446" mass="50624">MPEKPEMEKMLFDIQRELSESRRKYGVEPMYRAYTTCFVDRTEYNDNTEPVDVSYMPNIYDTRRATKYDPNTRIKEDYSYLLKPLKAGMLLAEVRGKQLALGAGHDFTPASKEGRWYDLWSYFPGGPDWITEHDDAVLALQQWKRAVTSSTKHGNKSILSYMTEASLSCAFNGFGKHTVYDFLFLVAVFPGAPASYVCATPAVWERFSSQIACYMAHFRSDAFRKQCCGKANSLNAFDYNYTAGSNYYSSEVLVFRKHTVRVPKELYNTYIRDGLLDDAHTMGDDYESSPHQLTNLSFKKLNVIMCGKFFTIIRAQAPDNRAWRDGEMVKNFEDISTLGKRTTVGPAEFREVLLNKVDYHVVSSIQGKGGRPKKVRTGNRGRPQGIRRLGADRAAGQQLMLRKKCRIASGSEDVPIEDQGEGSSGGVNTEVEHAPRYSTRSTRKKL</sequence>
<dbReference type="AlphaFoldDB" id="A0A166GPI1"/>
<feature type="compositionally biased region" description="Basic residues" evidence="1">
    <location>
        <begin position="370"/>
        <end position="379"/>
    </location>
</feature>
<accession>A0A166GPI1</accession>